<evidence type="ECO:0000313" key="1">
    <source>
        <dbReference type="EMBL" id="MPM65776.1"/>
    </source>
</evidence>
<proteinExistence type="predicted"/>
<comment type="caution">
    <text evidence="1">The sequence shown here is derived from an EMBL/GenBank/DDBJ whole genome shotgun (WGS) entry which is preliminary data.</text>
</comment>
<sequence length="60" mass="7234">MHLQLLKNSQGMKSYINIFLTKHIYKIKLKYSVQRLKYAIVSVVVSLFEKIIYKIQIDFR</sequence>
<reference evidence="1" key="1">
    <citation type="submission" date="2019-08" db="EMBL/GenBank/DDBJ databases">
        <authorList>
            <person name="Kucharzyk K."/>
            <person name="Murdoch R.W."/>
            <person name="Higgins S."/>
            <person name="Loffler F."/>
        </authorList>
    </citation>
    <scope>NUCLEOTIDE SEQUENCE</scope>
</reference>
<organism evidence="1">
    <name type="scientific">bioreactor metagenome</name>
    <dbReference type="NCBI Taxonomy" id="1076179"/>
    <lineage>
        <taxon>unclassified sequences</taxon>
        <taxon>metagenomes</taxon>
        <taxon>ecological metagenomes</taxon>
    </lineage>
</organism>
<dbReference type="EMBL" id="VSSQ01020709">
    <property type="protein sequence ID" value="MPM65776.1"/>
    <property type="molecule type" value="Genomic_DNA"/>
</dbReference>
<dbReference type="AlphaFoldDB" id="A0A645BKJ2"/>
<gene>
    <name evidence="1" type="ORF">SDC9_112678</name>
</gene>
<name>A0A645BKJ2_9ZZZZ</name>
<protein>
    <submittedName>
        <fullName evidence="1">Uncharacterized protein</fullName>
    </submittedName>
</protein>
<accession>A0A645BKJ2</accession>